<protein>
    <submittedName>
        <fullName evidence="1">Uncharacterized protein</fullName>
    </submittedName>
</protein>
<organism evidence="1 2">
    <name type="scientific">Microlunatus ginsengisoli</name>
    <dbReference type="NCBI Taxonomy" id="363863"/>
    <lineage>
        <taxon>Bacteria</taxon>
        <taxon>Bacillati</taxon>
        <taxon>Actinomycetota</taxon>
        <taxon>Actinomycetes</taxon>
        <taxon>Propionibacteriales</taxon>
        <taxon>Propionibacteriaceae</taxon>
        <taxon>Microlunatus</taxon>
    </lineage>
</organism>
<dbReference type="EMBL" id="BAABAB010000049">
    <property type="protein sequence ID" value="GAA3639086.1"/>
    <property type="molecule type" value="Genomic_DNA"/>
</dbReference>
<dbReference type="SUPFAM" id="SSF51004">
    <property type="entry name" value="C-terminal (heme d1) domain of cytochrome cd1-nitrite reductase"/>
    <property type="match status" value="1"/>
</dbReference>
<comment type="caution">
    <text evidence="1">The sequence shown here is derived from an EMBL/GenBank/DDBJ whole genome shotgun (WGS) entry which is preliminary data.</text>
</comment>
<evidence type="ECO:0000313" key="1">
    <source>
        <dbReference type="EMBL" id="GAA3639086.1"/>
    </source>
</evidence>
<evidence type="ECO:0000313" key="2">
    <source>
        <dbReference type="Proteomes" id="UP001501490"/>
    </source>
</evidence>
<dbReference type="InterPro" id="IPR011048">
    <property type="entry name" value="Haem_d1_sf"/>
</dbReference>
<name>A0ABP7ASR3_9ACTN</name>
<reference evidence="2" key="1">
    <citation type="journal article" date="2019" name="Int. J. Syst. Evol. Microbiol.">
        <title>The Global Catalogue of Microorganisms (GCM) 10K type strain sequencing project: providing services to taxonomists for standard genome sequencing and annotation.</title>
        <authorList>
            <consortium name="The Broad Institute Genomics Platform"/>
            <consortium name="The Broad Institute Genome Sequencing Center for Infectious Disease"/>
            <person name="Wu L."/>
            <person name="Ma J."/>
        </authorList>
    </citation>
    <scope>NUCLEOTIDE SEQUENCE [LARGE SCALE GENOMIC DNA]</scope>
    <source>
        <strain evidence="2">JCM 16929</strain>
    </source>
</reference>
<keyword evidence="2" id="KW-1185">Reference proteome</keyword>
<gene>
    <name evidence="1" type="ORF">GCM10022236_46980</name>
</gene>
<dbReference type="Gene3D" id="2.130.10.10">
    <property type="entry name" value="YVTN repeat-like/Quinoprotein amine dehydrogenase"/>
    <property type="match status" value="1"/>
</dbReference>
<dbReference type="InterPro" id="IPR015943">
    <property type="entry name" value="WD40/YVTN_repeat-like_dom_sf"/>
</dbReference>
<dbReference type="RefSeq" id="WP_344809193.1">
    <property type="nucleotide sequence ID" value="NZ_BAABAB010000049.1"/>
</dbReference>
<proteinExistence type="predicted"/>
<sequence>MRASTGKITKTVQPTKPGPVLSMTIAPGGKRLWMTGMACIAVLDATTGKTIKFMTAPKIATGNPLPNYLAVSGSGRYALGIAVDTKRRTAYVPNYDDDALTYLTVPPVTGLDTTPVFDGRRVSRREAKLEWGRGR</sequence>
<dbReference type="Proteomes" id="UP001501490">
    <property type="component" value="Unassembled WGS sequence"/>
</dbReference>
<accession>A0ABP7ASR3</accession>